<dbReference type="EMBL" id="JBFOLJ010000008">
    <property type="protein sequence ID" value="KAL2513779.1"/>
    <property type="molecule type" value="Genomic_DNA"/>
</dbReference>
<feature type="domain" description="NUP160 C-terminal TPR" evidence="9">
    <location>
        <begin position="1215"/>
        <end position="1478"/>
    </location>
</feature>
<accession>A0ABD1TM17</accession>
<dbReference type="Pfam" id="PF11715">
    <property type="entry name" value="Beta-prop_Nup120_160"/>
    <property type="match status" value="1"/>
</dbReference>
<dbReference type="GO" id="GO:0006913">
    <property type="term" value="P:nucleocytoplasmic transport"/>
    <property type="evidence" value="ECO:0007669"/>
    <property type="project" value="UniProtKB-ARBA"/>
</dbReference>
<dbReference type="InterPro" id="IPR036322">
    <property type="entry name" value="WD40_repeat_dom_sf"/>
</dbReference>
<protein>
    <submittedName>
        <fullName evidence="11">SUPPRESSOR OF AUXIN RESISTANCE1</fullName>
    </submittedName>
</protein>
<keyword evidence="5" id="KW-0812">Transmembrane</keyword>
<dbReference type="Proteomes" id="UP001604277">
    <property type="component" value="Unassembled WGS sequence"/>
</dbReference>
<evidence type="ECO:0000259" key="10">
    <source>
        <dbReference type="Pfam" id="PF23354"/>
    </source>
</evidence>
<feature type="domain" description="VTT" evidence="6">
    <location>
        <begin position="1684"/>
        <end position="1804"/>
    </location>
</feature>
<dbReference type="SUPFAM" id="SSF50978">
    <property type="entry name" value="WD40 repeat-like"/>
    <property type="match status" value="1"/>
</dbReference>
<sequence length="1876" mass="210591">MGSTSGWRMAGMEVPILGTDSIKWHQVSVSSSSNSTTTTPPNSLAKDFASCCTVGDPPTYFIWKTCKIQSNMLEILELSSYKEIPRIGIRIIFPDSLFPFAFICKDEANFDSGNQFVLYALTISGVAYLIKLRNIYDYTFSLFPATDILEYNTQTQPHHGAITAVAARAGCLVVGRNDGSIGYFQLGILDPSAPGFVSELRDDAGFGRLWGIMSRSRTVAAVQDLVISDMSNKKHLFVLHSDGSFRVWDLFSSSKIFSQAVATPTSSGTFVRLWMGEANHDTGIIPLAMLHEQNLDVSGDAIFLYSLRYNPGDGRVLMLEPSLKNISLGEGGPIDVRLTSNRVCILTEEGLITQDLFNGMKEGLAHYYASQELSIADLLFQSSDHSSDDLLWLAYAAFSSSKDEIAPFLSSIFLRRLLFPGVHHTTVLRKTLQEYNKHFTDSEFDSLTVDGLKNEILSLVEHQGGCENPVSMLQCWKTFCARYVNNWCKNNAACGLLLDSVTGTVGLIRKNTISLCRGLEDVEHLIYGSFNELSNNTSSGLQISGDELDREILFELLQCVSCVSQQFGKASSAIFYESLLSTPHISSEEVVPRFMKILQTGYSSSIAALQISELGADIAWEKEVSNHRSLRKFSTDMFLSLHSLCNRANSWSKVLDVTESYLRFLVPRKIVLNFGSEAVFNVNGSAIVQATSQIAKVMFESALDVLMLLSYMVSISGQINMSHDDVSRVKLELIPMIQESLTEWHIIHFFGTTPSESPAIEDFSSQLSSLQIDGNDDKRSWNERLGKCDFPLAFILLLSMRSSSGDLGHLSFRRFSNPSSLISLSREFTSWIIWGRAGEESSVSFSHSIDLAVVLLRHGQYNAAEYLLTLVDEHSHKEKIFESLQDVGGKLPTLLHLLGCCLVAQTQHGLHGPLKDRKLSEAVRCFFRAASLEGASQALQSLPHEAGWLCVGFTGSLSSAAWKLLYYQWVMQIFEQYNMSESACQFALAALEQVDEALSPIDSSSREALLGESATAVKGRLWANVFKFTLDLNYYHDAYCAIISNPDEESKNICLRRFIIVLYERGAVKILCDGQLPLIGLVDKVERELVWKAERSDSSAKPNPFKLLYAFEMHKHNWRKAASCMYLYSMQMRAVAASKDHQPRSLALQERLNGLSAAINALQLVHPAYAWIEAPVEEASLYKENYPNKKARIIMEEKSLDDDAQPQKLQSYLDVEKLENEFVITSAEYFLSLVNIKWTFTGNAGPSSDLIDLLVESNLYDMAFTVILMFWKGSRLKRELERVFTAMSLKCCPSRPFPPSFGNDRKTNGLLLTSSQDEVVVHGSLDVGTTAQQSMGNGQWETLEVYLDKYKAFHPRLPVIVAETLLSADPQIELPLWLVRIFKGVRKERSLGMTGNESDPASLFRLYVDYGRYAEAINLLIEYIESLASRPADVIRRKEQFAVWFPYTTIERLWCLLEESIRLDHRIDQSEKLKKLLQGVLLNHLNLLKVDSDDVRSSPVLKTALKLAGSVNQLFCGDLDVAQDSSWLSSQLLLLPRRRRNPTRTHLKILENIAIRFSLEHLVSTKMSDSAKESEGNRVNNGGQVREDSEYVRLVIPDELRLSEPDTLESQAQGRKRSLIWWIKAITWCSITIVFVLIFLKWGVPFLLEKVLFPILKWEATAFGRPVLALVLVASLAFFPVLLIPSGPSMWLAGMIFGYGLGFVIIMVGTTIGMILPYLIGLLFRDRIHQWLKRWPQKAAMIRLAGEGSWFHQFKVVALFRISPFPYTIFNYAIVVTSMTFWPYLWGSVAGMIPEAFIYIYSGRLIRTLADVKYGNHHLTPVEIIYNVISFIIAIITTVAFTIYAKRTLKDLEANSEDSAPGKSNFELNKLPLEKP</sequence>
<comment type="caution">
    <text evidence="11">The sequence shown here is derived from an EMBL/GenBank/DDBJ whole genome shotgun (WGS) entry which is preliminary data.</text>
</comment>
<dbReference type="PANTHER" id="PTHR21286:SF0">
    <property type="entry name" value="NUCLEAR PORE COMPLEX PROTEIN NUP160"/>
    <property type="match status" value="1"/>
</dbReference>
<dbReference type="InterPro" id="IPR056536">
    <property type="entry name" value="TPR_NUP160_C"/>
</dbReference>
<dbReference type="InterPro" id="IPR056535">
    <property type="entry name" value="TPR_NUP160_M"/>
</dbReference>
<dbReference type="Pfam" id="PF09335">
    <property type="entry name" value="VTT_dom"/>
    <property type="match status" value="1"/>
</dbReference>
<proteinExistence type="predicted"/>
<keyword evidence="2" id="KW-0813">Transport</keyword>
<feature type="transmembrane region" description="Helical" evidence="5">
    <location>
        <begin position="1765"/>
        <end position="1785"/>
    </location>
</feature>
<feature type="domain" description="NUP160 helical" evidence="8">
    <location>
        <begin position="540"/>
        <end position="733"/>
    </location>
</feature>
<feature type="transmembrane region" description="Helical" evidence="5">
    <location>
        <begin position="1824"/>
        <end position="1845"/>
    </location>
</feature>
<evidence type="ECO:0000259" key="6">
    <source>
        <dbReference type="Pfam" id="PF09335"/>
    </source>
</evidence>
<evidence type="ECO:0000259" key="9">
    <source>
        <dbReference type="Pfam" id="PF23347"/>
    </source>
</evidence>
<dbReference type="PANTHER" id="PTHR21286">
    <property type="entry name" value="NUCLEAR PORE COMPLEX PROTEIN NUP160"/>
    <property type="match status" value="1"/>
</dbReference>
<feature type="domain" description="NUP160 middle TPR" evidence="10">
    <location>
        <begin position="920"/>
        <end position="1164"/>
    </location>
</feature>
<name>A0ABD1TM17_9LAMI</name>
<feature type="transmembrane region" description="Helical" evidence="5">
    <location>
        <begin position="1619"/>
        <end position="1642"/>
    </location>
</feature>
<evidence type="ECO:0000256" key="2">
    <source>
        <dbReference type="ARBA" id="ARBA00022448"/>
    </source>
</evidence>
<evidence type="ECO:0000259" key="7">
    <source>
        <dbReference type="Pfam" id="PF11715"/>
    </source>
</evidence>
<evidence type="ECO:0000313" key="12">
    <source>
        <dbReference type="Proteomes" id="UP001604277"/>
    </source>
</evidence>
<dbReference type="InterPro" id="IPR021717">
    <property type="entry name" value="Nucleoporin_Nup160"/>
</dbReference>
<feature type="transmembrane region" description="Helical" evidence="5">
    <location>
        <begin position="1663"/>
        <end position="1684"/>
    </location>
</feature>
<organism evidence="11 12">
    <name type="scientific">Forsythia ovata</name>
    <dbReference type="NCBI Taxonomy" id="205694"/>
    <lineage>
        <taxon>Eukaryota</taxon>
        <taxon>Viridiplantae</taxon>
        <taxon>Streptophyta</taxon>
        <taxon>Embryophyta</taxon>
        <taxon>Tracheophyta</taxon>
        <taxon>Spermatophyta</taxon>
        <taxon>Magnoliopsida</taxon>
        <taxon>eudicotyledons</taxon>
        <taxon>Gunneridae</taxon>
        <taxon>Pentapetalae</taxon>
        <taxon>asterids</taxon>
        <taxon>lamiids</taxon>
        <taxon>Lamiales</taxon>
        <taxon>Oleaceae</taxon>
        <taxon>Forsythieae</taxon>
        <taxon>Forsythia</taxon>
    </lineage>
</organism>
<evidence type="ECO:0000256" key="1">
    <source>
        <dbReference type="ARBA" id="ARBA00004123"/>
    </source>
</evidence>
<evidence type="ECO:0000259" key="8">
    <source>
        <dbReference type="Pfam" id="PF17238"/>
    </source>
</evidence>
<evidence type="ECO:0000256" key="5">
    <source>
        <dbReference type="SAM" id="Phobius"/>
    </source>
</evidence>
<evidence type="ECO:0000313" key="11">
    <source>
        <dbReference type="EMBL" id="KAL2513779.1"/>
    </source>
</evidence>
<dbReference type="InterPro" id="IPR059141">
    <property type="entry name" value="Beta-prop_Nup120_160"/>
</dbReference>
<keyword evidence="12" id="KW-1185">Reference proteome</keyword>
<dbReference type="Pfam" id="PF17238">
    <property type="entry name" value="NUP160_helical_2"/>
    <property type="match status" value="1"/>
</dbReference>
<evidence type="ECO:0000256" key="3">
    <source>
        <dbReference type="ARBA" id="ARBA00023242"/>
    </source>
</evidence>
<reference evidence="12" key="1">
    <citation type="submission" date="2024-07" db="EMBL/GenBank/DDBJ databases">
        <title>Two chromosome-level genome assemblies of Korean endemic species Abeliophyllum distichum and Forsythia ovata (Oleaceae).</title>
        <authorList>
            <person name="Jang H."/>
        </authorList>
    </citation>
    <scope>NUCLEOTIDE SEQUENCE [LARGE SCALE GENOMIC DNA]</scope>
</reference>
<dbReference type="InterPro" id="IPR035192">
    <property type="entry name" value="NUP160_hel_plant"/>
</dbReference>
<evidence type="ECO:0000256" key="4">
    <source>
        <dbReference type="SAM" id="MobiDB-lite"/>
    </source>
</evidence>
<comment type="subcellular location">
    <subcellularLocation>
        <location evidence="1">Nucleus</location>
    </subcellularLocation>
</comment>
<dbReference type="Pfam" id="PF23347">
    <property type="entry name" value="TPR_Nup160_C"/>
    <property type="match status" value="1"/>
</dbReference>
<dbReference type="GO" id="GO:0005643">
    <property type="term" value="C:nuclear pore"/>
    <property type="evidence" value="ECO:0007669"/>
    <property type="project" value="UniProtKB-ARBA"/>
</dbReference>
<feature type="domain" description="Nucleoporin Nup120/160 beta-propeller" evidence="7">
    <location>
        <begin position="60"/>
        <end position="523"/>
    </location>
</feature>
<keyword evidence="3" id="KW-0539">Nucleus</keyword>
<keyword evidence="5" id="KW-0472">Membrane</keyword>
<keyword evidence="5" id="KW-1133">Transmembrane helix</keyword>
<dbReference type="InterPro" id="IPR032816">
    <property type="entry name" value="VTT_dom"/>
</dbReference>
<feature type="transmembrane region" description="Helical" evidence="5">
    <location>
        <begin position="1696"/>
        <end position="1724"/>
    </location>
</feature>
<dbReference type="Pfam" id="PF23354">
    <property type="entry name" value="TPR_NUP160_120_M"/>
    <property type="match status" value="1"/>
</dbReference>
<gene>
    <name evidence="11" type="ORF">Fot_27750</name>
</gene>
<feature type="region of interest" description="Disordered" evidence="4">
    <location>
        <begin position="1855"/>
        <end position="1876"/>
    </location>
</feature>